<keyword evidence="2" id="KW-0479">Metal-binding</keyword>
<evidence type="ECO:0000256" key="2">
    <source>
        <dbReference type="ARBA" id="ARBA00022723"/>
    </source>
</evidence>
<dbReference type="EnsemblMetazoa" id="XM_028281804.2">
    <property type="protein sequence ID" value="XP_028137605.1"/>
    <property type="gene ID" value="LOC114332093"/>
</dbReference>
<evidence type="ECO:0000256" key="11">
    <source>
        <dbReference type="RuleBase" id="RU363034"/>
    </source>
</evidence>
<comment type="similarity">
    <text evidence="10 12">Belongs to the peptidase S1 family. CLIP subfamily.</text>
</comment>
<keyword evidence="7" id="KW-0865">Zymogen</keyword>
<comment type="domain">
    <text evidence="12">The clip domain consists of 35-55 residues which are 'knitted' together usually by 3 conserved disulfide bonds forming a clip-like compact structure.</text>
</comment>
<dbReference type="InParanoid" id="A0A6P7FYI5"/>
<evidence type="ECO:0000256" key="10">
    <source>
        <dbReference type="ARBA" id="ARBA00024195"/>
    </source>
</evidence>
<dbReference type="InterPro" id="IPR038565">
    <property type="entry name" value="CLIP_sf"/>
</dbReference>
<dbReference type="PROSITE" id="PS51888">
    <property type="entry name" value="CLIP"/>
    <property type="match status" value="1"/>
</dbReference>
<comment type="subcellular location">
    <subcellularLocation>
        <location evidence="12">Secreted</location>
    </subcellularLocation>
</comment>
<dbReference type="InterPro" id="IPR022700">
    <property type="entry name" value="CLIP"/>
</dbReference>
<dbReference type="GeneID" id="114332093"/>
<reference evidence="17" key="1">
    <citation type="submission" date="2025-04" db="UniProtKB">
        <authorList>
            <consortium name="RefSeq"/>
        </authorList>
    </citation>
    <scope>IDENTIFICATION</scope>
    <source>
        <tissue evidence="17">Whole insect</tissue>
    </source>
</reference>
<dbReference type="KEGG" id="dvv:114332093"/>
<protein>
    <recommendedName>
        <fullName evidence="12">CLIP domain-containing serine protease</fullName>
        <ecNumber evidence="11">3.4.21.-</ecNumber>
    </recommendedName>
</protein>
<feature type="signal peptide" evidence="12">
    <location>
        <begin position="1"/>
        <end position="25"/>
    </location>
</feature>
<dbReference type="CDD" id="cd00190">
    <property type="entry name" value="Tryp_SPc"/>
    <property type="match status" value="1"/>
</dbReference>
<dbReference type="PROSITE" id="PS50240">
    <property type="entry name" value="TRYPSIN_DOM"/>
    <property type="match status" value="1"/>
</dbReference>
<evidence type="ECO:0000256" key="9">
    <source>
        <dbReference type="ARBA" id="ARBA00023180"/>
    </source>
</evidence>
<dbReference type="GO" id="GO:0006508">
    <property type="term" value="P:proteolysis"/>
    <property type="evidence" value="ECO:0007669"/>
    <property type="project" value="UniProtKB-KW"/>
</dbReference>
<keyword evidence="1 11" id="KW-0645">Protease</keyword>
<organism evidence="17">
    <name type="scientific">Diabrotica virgifera virgifera</name>
    <name type="common">western corn rootworm</name>
    <dbReference type="NCBI Taxonomy" id="50390"/>
    <lineage>
        <taxon>Eukaryota</taxon>
        <taxon>Metazoa</taxon>
        <taxon>Ecdysozoa</taxon>
        <taxon>Arthropoda</taxon>
        <taxon>Hexapoda</taxon>
        <taxon>Insecta</taxon>
        <taxon>Pterygota</taxon>
        <taxon>Neoptera</taxon>
        <taxon>Endopterygota</taxon>
        <taxon>Coleoptera</taxon>
        <taxon>Polyphaga</taxon>
        <taxon>Cucujiformia</taxon>
        <taxon>Chrysomeloidea</taxon>
        <taxon>Chrysomelidae</taxon>
        <taxon>Galerucinae</taxon>
        <taxon>Diabroticina</taxon>
        <taxon>Diabroticites</taxon>
        <taxon>Diabrotica</taxon>
    </lineage>
</organism>
<dbReference type="InterPro" id="IPR001254">
    <property type="entry name" value="Trypsin_dom"/>
</dbReference>
<dbReference type="FunFam" id="2.40.10.10:FF:000028">
    <property type="entry name" value="Serine protease easter"/>
    <property type="match status" value="1"/>
</dbReference>
<evidence type="ECO:0000259" key="13">
    <source>
        <dbReference type="PROSITE" id="PS50240"/>
    </source>
</evidence>
<feature type="domain" description="Peptidase S1" evidence="13">
    <location>
        <begin position="170"/>
        <end position="427"/>
    </location>
</feature>
<evidence type="ECO:0000256" key="8">
    <source>
        <dbReference type="ARBA" id="ARBA00023157"/>
    </source>
</evidence>
<evidence type="ECO:0000313" key="16">
    <source>
        <dbReference type="Proteomes" id="UP001652700"/>
    </source>
</evidence>
<accession>A0A6P7FYI5</accession>
<dbReference type="Pfam" id="PF12032">
    <property type="entry name" value="CLIP"/>
    <property type="match status" value="1"/>
</dbReference>
<dbReference type="Pfam" id="PF00089">
    <property type="entry name" value="Trypsin"/>
    <property type="match status" value="1"/>
</dbReference>
<keyword evidence="3 12" id="KW-0732">Signal</keyword>
<dbReference type="OrthoDB" id="547031at2759"/>
<dbReference type="Gene3D" id="2.40.10.10">
    <property type="entry name" value="Trypsin-like serine proteases"/>
    <property type="match status" value="2"/>
</dbReference>
<evidence type="ECO:0000256" key="3">
    <source>
        <dbReference type="ARBA" id="ARBA00022729"/>
    </source>
</evidence>
<feature type="chain" id="PRO_5028519842" description="CLIP domain-containing serine protease" evidence="12">
    <location>
        <begin position="26"/>
        <end position="428"/>
    </location>
</feature>
<dbReference type="Gene3D" id="3.30.1640.30">
    <property type="match status" value="1"/>
</dbReference>
<dbReference type="SMART" id="SM00020">
    <property type="entry name" value="Tryp_SPc"/>
    <property type="match status" value="1"/>
</dbReference>
<dbReference type="InterPro" id="IPR051487">
    <property type="entry name" value="Ser/Thr_Proteases_Immune/Dev"/>
</dbReference>
<dbReference type="FunFam" id="2.40.10.10:FF:000078">
    <property type="entry name" value="Serine protease H137"/>
    <property type="match status" value="1"/>
</dbReference>
<evidence type="ECO:0000313" key="15">
    <source>
        <dbReference type="EnsemblMetazoa" id="XP_028137605.1"/>
    </source>
</evidence>
<dbReference type="InterPro" id="IPR001314">
    <property type="entry name" value="Peptidase_S1A"/>
</dbReference>
<dbReference type="EC" id="3.4.21.-" evidence="11"/>
<keyword evidence="5 11" id="KW-0720">Serine protease</keyword>
<evidence type="ECO:0000259" key="14">
    <source>
        <dbReference type="PROSITE" id="PS51888"/>
    </source>
</evidence>
<evidence type="ECO:0000256" key="12">
    <source>
        <dbReference type="RuleBase" id="RU366078"/>
    </source>
</evidence>
<dbReference type="PROSITE" id="PS00134">
    <property type="entry name" value="TRYPSIN_HIS"/>
    <property type="match status" value="1"/>
</dbReference>
<gene>
    <name evidence="17" type="primary">LOC114332093</name>
</gene>
<sequence>MVSSSMALLWKSLLLITCFLVVVKSQGFFIGYNPYIGYAIPNNNRNKWARATHINPLLLPDFNDWVVDDDGCRTPTGGTGDCIPVRQCKAMMDVLRTVKRPLSPSIRKQLNAYFCSFANGMANVCCPQEPIIIHDDSVPEVPQPPPDVSNHRNLNLLPSDCGYLDPNDRIRNGQNADLNEFPWMALLSYRTRRGPDFKCGGTVINNRYILTAAHCISNLDTPLLGVRVGEYNTRTRRDCVIGKDGSEKCNKDPVQDLAIEEIIPHPQFDATVISNDIGLLRVAQINLGVENARPVCLPLGEHRTEKLKRVTVTGWGVTDTQTGATSDILQKVDLPVVDLDYCRNVYKNQSRARITYKQVCAGGKNKQDSCPGDSGGPLHVAGLIDDNARYIQQGVVSFGPRECGLEGFPGVYTRVAYYMDWILDNLRP</sequence>
<evidence type="ECO:0000256" key="7">
    <source>
        <dbReference type="ARBA" id="ARBA00023145"/>
    </source>
</evidence>
<feature type="domain" description="Clip" evidence="14">
    <location>
        <begin position="71"/>
        <end position="126"/>
    </location>
</feature>
<dbReference type="AlphaFoldDB" id="A0A6P7FYI5"/>
<reference evidence="15" key="2">
    <citation type="submission" date="2025-05" db="UniProtKB">
        <authorList>
            <consortium name="EnsemblMetazoa"/>
        </authorList>
    </citation>
    <scope>IDENTIFICATION</scope>
</reference>
<dbReference type="GO" id="GO:0046872">
    <property type="term" value="F:metal ion binding"/>
    <property type="evidence" value="ECO:0007669"/>
    <property type="project" value="UniProtKB-KW"/>
</dbReference>
<evidence type="ECO:0000256" key="5">
    <source>
        <dbReference type="ARBA" id="ARBA00022825"/>
    </source>
</evidence>
<dbReference type="SMART" id="SM00680">
    <property type="entry name" value="CLIP"/>
    <property type="match status" value="1"/>
</dbReference>
<evidence type="ECO:0000256" key="1">
    <source>
        <dbReference type="ARBA" id="ARBA00022670"/>
    </source>
</evidence>
<keyword evidence="6" id="KW-0106">Calcium</keyword>
<keyword evidence="12" id="KW-0964">Secreted</keyword>
<evidence type="ECO:0000256" key="6">
    <source>
        <dbReference type="ARBA" id="ARBA00022837"/>
    </source>
</evidence>
<dbReference type="PANTHER" id="PTHR24256">
    <property type="entry name" value="TRYPTASE-RELATED"/>
    <property type="match status" value="1"/>
</dbReference>
<dbReference type="InterPro" id="IPR009003">
    <property type="entry name" value="Peptidase_S1_PA"/>
</dbReference>
<evidence type="ECO:0000313" key="17">
    <source>
        <dbReference type="RefSeq" id="XP_028137605.1"/>
    </source>
</evidence>
<keyword evidence="4 11" id="KW-0378">Hydrolase</keyword>
<dbReference type="RefSeq" id="XP_028137605.1">
    <property type="nucleotide sequence ID" value="XM_028281804.1"/>
</dbReference>
<evidence type="ECO:0000256" key="4">
    <source>
        <dbReference type="ARBA" id="ARBA00022801"/>
    </source>
</evidence>
<dbReference type="PROSITE" id="PS00135">
    <property type="entry name" value="TRYPSIN_SER"/>
    <property type="match status" value="1"/>
</dbReference>
<dbReference type="GO" id="GO:0005576">
    <property type="term" value="C:extracellular region"/>
    <property type="evidence" value="ECO:0007669"/>
    <property type="project" value="UniProtKB-SubCell"/>
</dbReference>
<dbReference type="InterPro" id="IPR018114">
    <property type="entry name" value="TRYPSIN_HIS"/>
</dbReference>
<dbReference type="InterPro" id="IPR033116">
    <property type="entry name" value="TRYPSIN_SER"/>
</dbReference>
<dbReference type="GO" id="GO:0051604">
    <property type="term" value="P:protein maturation"/>
    <property type="evidence" value="ECO:0007669"/>
    <property type="project" value="UniProtKB-ARBA"/>
</dbReference>
<dbReference type="SUPFAM" id="SSF50494">
    <property type="entry name" value="Trypsin-like serine proteases"/>
    <property type="match status" value="1"/>
</dbReference>
<dbReference type="PRINTS" id="PR00722">
    <property type="entry name" value="CHYMOTRYPSIN"/>
</dbReference>
<name>A0A6P7FYI5_DIAVI</name>
<keyword evidence="16" id="KW-1185">Reference proteome</keyword>
<keyword evidence="8" id="KW-1015">Disulfide bond</keyword>
<dbReference type="GO" id="GO:0004252">
    <property type="term" value="F:serine-type endopeptidase activity"/>
    <property type="evidence" value="ECO:0007669"/>
    <property type="project" value="UniProtKB-UniRule"/>
</dbReference>
<dbReference type="Proteomes" id="UP001652700">
    <property type="component" value="Unplaced"/>
</dbReference>
<keyword evidence="9" id="KW-0325">Glycoprotein</keyword>
<proteinExistence type="inferred from homology"/>
<dbReference type="InterPro" id="IPR043504">
    <property type="entry name" value="Peptidase_S1_PA_chymotrypsin"/>
</dbReference>